<dbReference type="GO" id="GO:0009898">
    <property type="term" value="C:cytoplasmic side of plasma membrane"/>
    <property type="evidence" value="ECO:0007669"/>
    <property type="project" value="TreeGrafter"/>
</dbReference>
<keyword evidence="1" id="KW-0547">Nucleotide-binding</keyword>
<evidence type="ECO:0000256" key="1">
    <source>
        <dbReference type="ARBA" id="ARBA00022741"/>
    </source>
</evidence>
<dbReference type="STRING" id="285351.SAMN04488035_2374"/>
<dbReference type="EMBL" id="FONZ01000004">
    <property type="protein sequence ID" value="SFF29618.1"/>
    <property type="molecule type" value="Genomic_DNA"/>
</dbReference>
<gene>
    <name evidence="3" type="ORF">SAMN04488035_2374</name>
</gene>
<evidence type="ECO:0000313" key="3">
    <source>
        <dbReference type="EMBL" id="SFF29618.1"/>
    </source>
</evidence>
<keyword evidence="3" id="KW-0969">Cilium</keyword>
<dbReference type="GO" id="GO:0005829">
    <property type="term" value="C:cytosol"/>
    <property type="evidence" value="ECO:0007669"/>
    <property type="project" value="TreeGrafter"/>
</dbReference>
<dbReference type="GO" id="GO:0005524">
    <property type="term" value="F:ATP binding"/>
    <property type="evidence" value="ECO:0007669"/>
    <property type="project" value="UniProtKB-KW"/>
</dbReference>
<keyword evidence="4" id="KW-1185">Reference proteome</keyword>
<keyword evidence="3" id="KW-0966">Cell projection</keyword>
<evidence type="ECO:0000256" key="2">
    <source>
        <dbReference type="ARBA" id="ARBA00022840"/>
    </source>
</evidence>
<accession>A0A1I2HJC5</accession>
<dbReference type="AlphaFoldDB" id="A0A1I2HJC5"/>
<evidence type="ECO:0000313" key="4">
    <source>
        <dbReference type="Proteomes" id="UP000198520"/>
    </source>
</evidence>
<dbReference type="Proteomes" id="UP000198520">
    <property type="component" value="Unassembled WGS sequence"/>
</dbReference>
<dbReference type="Gene3D" id="3.40.50.300">
    <property type="entry name" value="P-loop containing nucleotide triphosphate hydrolases"/>
    <property type="match status" value="1"/>
</dbReference>
<dbReference type="PANTHER" id="PTHR43384">
    <property type="entry name" value="SEPTUM SITE-DETERMINING PROTEIN MIND HOMOLOG, CHLOROPLASTIC-RELATED"/>
    <property type="match status" value="1"/>
</dbReference>
<dbReference type="SUPFAM" id="SSF52540">
    <property type="entry name" value="P-loop containing nucleoside triphosphate hydrolases"/>
    <property type="match status" value="1"/>
</dbReference>
<organism evidence="3 4">
    <name type="scientific">Flavimobilis marinus</name>
    <dbReference type="NCBI Taxonomy" id="285351"/>
    <lineage>
        <taxon>Bacteria</taxon>
        <taxon>Bacillati</taxon>
        <taxon>Actinomycetota</taxon>
        <taxon>Actinomycetes</taxon>
        <taxon>Micrococcales</taxon>
        <taxon>Jonesiaceae</taxon>
        <taxon>Flavimobilis</taxon>
    </lineage>
</organism>
<dbReference type="PANTHER" id="PTHR43384:SF6">
    <property type="entry name" value="SEPTUM SITE-DETERMINING PROTEIN MIND HOMOLOG, CHLOROPLASTIC"/>
    <property type="match status" value="1"/>
</dbReference>
<keyword evidence="2" id="KW-0067">ATP-binding</keyword>
<proteinExistence type="predicted"/>
<dbReference type="InterPro" id="IPR027417">
    <property type="entry name" value="P-loop_NTPase"/>
</dbReference>
<dbReference type="GO" id="GO:0016887">
    <property type="term" value="F:ATP hydrolysis activity"/>
    <property type="evidence" value="ECO:0007669"/>
    <property type="project" value="TreeGrafter"/>
</dbReference>
<keyword evidence="3" id="KW-0282">Flagellum</keyword>
<sequence length="423" mass="43514">MSDPDLDLLLAVRGPDESRLVTALSAPGTGARVVRRCADVEELVAVTGAGLGAAAVVSADHPGLTRDAVAVLHDAGIRLLALVEVGSEWQRDRMLALGVDAVRSHDVAADELVRALREGGAAVPDEPLAPSSVPARPGRAGRIVAVWGPHGAPGRTTVAVNLATELAARSPLPGAPAPPDVLLVDADTTTSSLAQHLALLDDSSGIALAARAAGLGRLDGLALAELAPLLDNHLRVLSGIGRPSRWPELTPAALDAVWAAARDIVDLVVVDCAASIEEDEALTYDTRAPQRNGATLATLRAADVVVVVGGADPVSLTRLVRALGDLDAVGTRGRRIVVVNRLRGTRGRAADEVQQALARHAGLTDPVLLPEDAVVDQALFAGRTLAEVAPHTSVRRALADLAGQVRVLATHGTGSDATSRVVH</sequence>
<dbReference type="InterPro" id="IPR050625">
    <property type="entry name" value="ParA/MinD_ATPase"/>
</dbReference>
<reference evidence="4" key="1">
    <citation type="submission" date="2016-10" db="EMBL/GenBank/DDBJ databases">
        <authorList>
            <person name="Varghese N."/>
            <person name="Submissions S."/>
        </authorList>
    </citation>
    <scope>NUCLEOTIDE SEQUENCE [LARGE SCALE GENOMIC DNA]</scope>
    <source>
        <strain evidence="4">DSM 19083</strain>
    </source>
</reference>
<name>A0A1I2HJC5_9MICO</name>
<protein>
    <submittedName>
        <fullName evidence="3">MinD-like ATPase involved in chromosome partitioning or flagellar assembly</fullName>
    </submittedName>
</protein>
<dbReference type="GO" id="GO:0051782">
    <property type="term" value="P:negative regulation of cell division"/>
    <property type="evidence" value="ECO:0007669"/>
    <property type="project" value="TreeGrafter"/>
</dbReference>
<dbReference type="RefSeq" id="WP_229828837.1">
    <property type="nucleotide sequence ID" value="NZ_BNAN01000004.1"/>
</dbReference>